<accession>A0A1U7ZJ31</accession>
<dbReference type="eggNOG" id="ENOG502RZFY">
    <property type="taxonomic scope" value="Eukaryota"/>
</dbReference>
<dbReference type="PANTHER" id="PTHR36000">
    <property type="entry name" value="DEFECTIVE 1273 PROTEIN, PUTATIVE-RELATED"/>
    <property type="match status" value="1"/>
</dbReference>
<dbReference type="GeneID" id="104591222"/>
<dbReference type="AlphaFoldDB" id="A0A1U7ZJ31"/>
<dbReference type="Proteomes" id="UP000189703">
    <property type="component" value="Unplaced"/>
</dbReference>
<proteinExistence type="predicted"/>
<dbReference type="OrthoDB" id="742048at2759"/>
<organism evidence="1 2">
    <name type="scientific">Nelumbo nucifera</name>
    <name type="common">Sacred lotus</name>
    <dbReference type="NCBI Taxonomy" id="4432"/>
    <lineage>
        <taxon>Eukaryota</taxon>
        <taxon>Viridiplantae</taxon>
        <taxon>Streptophyta</taxon>
        <taxon>Embryophyta</taxon>
        <taxon>Tracheophyta</taxon>
        <taxon>Spermatophyta</taxon>
        <taxon>Magnoliopsida</taxon>
        <taxon>Proteales</taxon>
        <taxon>Nelumbonaceae</taxon>
        <taxon>Nelumbo</taxon>
    </lineage>
</organism>
<sequence length="230" mass="26063">MALAVSAIVPLRFQTKFFKAKLYTVRRCLTYSCNHSHRTSQICSINIATMAQFSDPSKLRVHMDKLGEKIWEALPEPVKEFPWRRAEDIVIQQLLLLGKKALKWSLITAFVLSSLSDIIFSISRNRELLIPIGLSVGCMMAEFLKETSGELFQEAKKGDLAWQLLGIGSFFVLVKLISVYFMQERAFLSHVGNGGFMHVLWLWNKNLRGRNGDDENSIHQDASIATDVLG</sequence>
<keyword evidence="1" id="KW-1185">Reference proteome</keyword>
<dbReference type="OMA" id="GCLMTDF"/>
<dbReference type="RefSeq" id="XP_010248311.1">
    <property type="nucleotide sequence ID" value="XM_010250009.2"/>
</dbReference>
<dbReference type="PANTHER" id="PTHR36000:SF3">
    <property type="entry name" value="EMBRYO DEFECTIVE 1273"/>
    <property type="match status" value="1"/>
</dbReference>
<evidence type="ECO:0000313" key="1">
    <source>
        <dbReference type="Proteomes" id="UP000189703"/>
    </source>
</evidence>
<reference evidence="2" key="1">
    <citation type="submission" date="2025-08" db="UniProtKB">
        <authorList>
            <consortium name="RefSeq"/>
        </authorList>
    </citation>
    <scope>IDENTIFICATION</scope>
</reference>
<name>A0A1U7ZJ31_NELNU</name>
<protein>
    <submittedName>
        <fullName evidence="2">Uncharacterized protein LOC104591222</fullName>
    </submittedName>
</protein>
<gene>
    <name evidence="2" type="primary">LOC104591222</name>
</gene>
<dbReference type="KEGG" id="nnu:104591222"/>
<evidence type="ECO:0000313" key="2">
    <source>
        <dbReference type="RefSeq" id="XP_010248311.1"/>
    </source>
</evidence>